<accession>A0AAV5VQE3</accession>
<feature type="non-terminal residue" evidence="5">
    <location>
        <position position="156"/>
    </location>
</feature>
<proteinExistence type="predicted"/>
<dbReference type="PANTHER" id="PTHR45655:SF1">
    <property type="entry name" value="SOLUBLE GUANYLATE CYCLASE GCY-37"/>
    <property type="match status" value="1"/>
</dbReference>
<feature type="domain" description="Haem NO binding associated" evidence="4">
    <location>
        <begin position="4"/>
        <end position="152"/>
    </location>
</feature>
<comment type="caution">
    <text evidence="5">The sequence shown here is derived from an EMBL/GenBank/DDBJ whole genome shotgun (WGS) entry which is preliminary data.</text>
</comment>
<evidence type="ECO:0000259" key="4">
    <source>
        <dbReference type="Pfam" id="PF07701"/>
    </source>
</evidence>
<name>A0AAV5VQE3_9BILA</name>
<evidence type="ECO:0000313" key="6">
    <source>
        <dbReference type="Proteomes" id="UP001432322"/>
    </source>
</evidence>
<dbReference type="Pfam" id="PF07701">
    <property type="entry name" value="HNOBA"/>
    <property type="match status" value="1"/>
</dbReference>
<keyword evidence="6" id="KW-1185">Reference proteome</keyword>
<dbReference type="InterPro" id="IPR011645">
    <property type="entry name" value="HNOB_dom_associated"/>
</dbReference>
<dbReference type="EMBL" id="BTSY01000004">
    <property type="protein sequence ID" value="GMT21907.1"/>
    <property type="molecule type" value="Genomic_DNA"/>
</dbReference>
<keyword evidence="2" id="KW-0547">Nucleotide-binding</keyword>
<dbReference type="InterPro" id="IPR042463">
    <property type="entry name" value="HNOB_dom_associated_sf"/>
</dbReference>
<gene>
    <name evidence="5" type="ORF">PFISCL1PPCAC_13204</name>
</gene>
<evidence type="ECO:0000256" key="3">
    <source>
        <dbReference type="ARBA" id="ARBA00023293"/>
    </source>
</evidence>
<dbReference type="EC" id="4.6.1.2" evidence="1"/>
<evidence type="ECO:0000256" key="1">
    <source>
        <dbReference type="ARBA" id="ARBA00012202"/>
    </source>
</evidence>
<dbReference type="PANTHER" id="PTHR45655">
    <property type="entry name" value="GUANYLATE CYCLASE SOLUBLE SUBUNIT BETA-2"/>
    <property type="match status" value="1"/>
</dbReference>
<protein>
    <recommendedName>
        <fullName evidence="1">guanylate cyclase</fullName>
        <ecNumber evidence="1">4.6.1.2</ecNumber>
    </recommendedName>
</protein>
<dbReference type="Gene3D" id="3.30.450.260">
    <property type="entry name" value="Haem NO binding associated domain"/>
    <property type="match status" value="1"/>
</dbReference>
<dbReference type="GO" id="GO:0019934">
    <property type="term" value="P:cGMP-mediated signaling"/>
    <property type="evidence" value="ECO:0007669"/>
    <property type="project" value="TreeGrafter"/>
</dbReference>
<feature type="non-terminal residue" evidence="5">
    <location>
        <position position="1"/>
    </location>
</feature>
<keyword evidence="3" id="KW-0141">cGMP biosynthesis</keyword>
<evidence type="ECO:0000313" key="5">
    <source>
        <dbReference type="EMBL" id="GMT21907.1"/>
    </source>
</evidence>
<dbReference type="GO" id="GO:0004383">
    <property type="term" value="F:guanylate cyclase activity"/>
    <property type="evidence" value="ECO:0007669"/>
    <property type="project" value="UniProtKB-EC"/>
</dbReference>
<reference evidence="5" key="1">
    <citation type="submission" date="2023-10" db="EMBL/GenBank/DDBJ databases">
        <title>Genome assembly of Pristionchus species.</title>
        <authorList>
            <person name="Yoshida K."/>
            <person name="Sommer R.J."/>
        </authorList>
    </citation>
    <scope>NUCLEOTIDE SEQUENCE</scope>
    <source>
        <strain evidence="5">RS5133</strain>
    </source>
</reference>
<dbReference type="GO" id="GO:0008074">
    <property type="term" value="C:guanylate cyclase complex, soluble"/>
    <property type="evidence" value="ECO:0007669"/>
    <property type="project" value="TreeGrafter"/>
</dbReference>
<dbReference type="Proteomes" id="UP001432322">
    <property type="component" value="Unassembled WGS sequence"/>
</dbReference>
<evidence type="ECO:0000256" key="2">
    <source>
        <dbReference type="ARBA" id="ARBA00022741"/>
    </source>
</evidence>
<dbReference type="AlphaFoldDB" id="A0AAV5VQE3"/>
<dbReference type="GO" id="GO:0070482">
    <property type="term" value="P:response to oxygen levels"/>
    <property type="evidence" value="ECO:0007669"/>
    <property type="project" value="TreeGrafter"/>
</dbReference>
<organism evidence="5 6">
    <name type="scientific">Pristionchus fissidentatus</name>
    <dbReference type="NCBI Taxonomy" id="1538716"/>
    <lineage>
        <taxon>Eukaryota</taxon>
        <taxon>Metazoa</taxon>
        <taxon>Ecdysozoa</taxon>
        <taxon>Nematoda</taxon>
        <taxon>Chromadorea</taxon>
        <taxon>Rhabditida</taxon>
        <taxon>Rhabditina</taxon>
        <taxon>Diplogasteromorpha</taxon>
        <taxon>Diplogasteroidea</taxon>
        <taxon>Neodiplogasteridae</taxon>
        <taxon>Pristionchus</taxon>
    </lineage>
</organism>
<sequence length="156" mass="18066">NDFPVKLRDFNKIFPCHICFNKQLVIQHVGFFLLNEYDLANKKGVRLQNIVELLQPTAAQMHFNSFLENANNRFIFRMKLEGHRHAGKLDLECECMFAGQMQQLISGASIVFLCTPYANSVRQLLDTSHFISDIPLHDATRDLIMLSQSRVWQLAR</sequence>
<dbReference type="GO" id="GO:0000166">
    <property type="term" value="F:nucleotide binding"/>
    <property type="evidence" value="ECO:0007669"/>
    <property type="project" value="UniProtKB-KW"/>
</dbReference>